<feature type="region of interest" description="Disordered" evidence="2">
    <location>
        <begin position="1"/>
        <end position="25"/>
    </location>
</feature>
<dbReference type="PIRSF" id="PIRSF006092">
    <property type="entry name" value="GreA_GreB"/>
    <property type="match status" value="1"/>
</dbReference>
<dbReference type="Proteomes" id="UP000321926">
    <property type="component" value="Unassembled WGS sequence"/>
</dbReference>
<keyword evidence="5" id="KW-1185">Reference proteome</keyword>
<evidence type="ECO:0000313" key="4">
    <source>
        <dbReference type="EMBL" id="TXK50271.1"/>
    </source>
</evidence>
<dbReference type="GO" id="GO:0070063">
    <property type="term" value="F:RNA polymerase binding"/>
    <property type="evidence" value="ECO:0007669"/>
    <property type="project" value="InterPro"/>
</dbReference>
<accession>A0A5C8KE45</accession>
<dbReference type="PANTHER" id="PTHR30437:SF4">
    <property type="entry name" value="TRANSCRIPTION ELONGATION FACTOR GREA"/>
    <property type="match status" value="1"/>
</dbReference>
<dbReference type="OrthoDB" id="1094048at2"/>
<evidence type="ECO:0000256" key="2">
    <source>
        <dbReference type="SAM" id="MobiDB-lite"/>
    </source>
</evidence>
<protein>
    <submittedName>
        <fullName evidence="4">Transcription elongation factor GreAB</fullName>
    </submittedName>
</protein>
<name>A0A5C8KE45_9BACT</name>
<dbReference type="AlphaFoldDB" id="A0A5C8KE45"/>
<reference evidence="4 5" key="1">
    <citation type="submission" date="2019-08" db="EMBL/GenBank/DDBJ databases">
        <authorList>
            <person name="Shi S."/>
        </authorList>
    </citation>
    <scope>NUCLEOTIDE SEQUENCE [LARGE SCALE GENOMIC DNA]</scope>
    <source>
        <strain evidence="4 5">GY10130</strain>
    </source>
</reference>
<dbReference type="GO" id="GO:0006354">
    <property type="term" value="P:DNA-templated transcription elongation"/>
    <property type="evidence" value="ECO:0007669"/>
    <property type="project" value="TreeGrafter"/>
</dbReference>
<evidence type="ECO:0000256" key="1">
    <source>
        <dbReference type="SAM" id="Coils"/>
    </source>
</evidence>
<evidence type="ECO:0000259" key="3">
    <source>
        <dbReference type="Pfam" id="PF01272"/>
    </source>
</evidence>
<sequence length="175" mass="18914">MSRAFVKEDDAGEPPLIPPRAALPAGIPNYVTPRGLALLRKELEELETERTKVEANREDEANRSRQLSILNGRRSDLNARIASAKVIEPQEQQPDAVRFGATVSLKTIRGGKPGTTRTFKIVGVDEASVTDGLIAFVAPIAKAVSGARVGQTVTLRLGRSEEEVQVTAIAYEQQA</sequence>
<dbReference type="SUPFAM" id="SSF54534">
    <property type="entry name" value="FKBP-like"/>
    <property type="match status" value="1"/>
</dbReference>
<dbReference type="GO" id="GO:0032784">
    <property type="term" value="P:regulation of DNA-templated transcription elongation"/>
    <property type="evidence" value="ECO:0007669"/>
    <property type="project" value="InterPro"/>
</dbReference>
<dbReference type="PANTHER" id="PTHR30437">
    <property type="entry name" value="TRANSCRIPTION ELONGATION FACTOR GREA"/>
    <property type="match status" value="1"/>
</dbReference>
<dbReference type="EMBL" id="VRTY01000013">
    <property type="protein sequence ID" value="TXK50271.1"/>
    <property type="molecule type" value="Genomic_DNA"/>
</dbReference>
<dbReference type="InterPro" id="IPR036953">
    <property type="entry name" value="GreA/GreB_C_sf"/>
</dbReference>
<dbReference type="RefSeq" id="WP_147920684.1">
    <property type="nucleotide sequence ID" value="NZ_VRTY01000013.1"/>
</dbReference>
<evidence type="ECO:0000313" key="5">
    <source>
        <dbReference type="Proteomes" id="UP000321926"/>
    </source>
</evidence>
<feature type="coiled-coil region" evidence="1">
    <location>
        <begin position="36"/>
        <end position="63"/>
    </location>
</feature>
<dbReference type="Gene3D" id="3.10.50.30">
    <property type="entry name" value="Transcription elongation factor, GreA/GreB, C-terminal domain"/>
    <property type="match status" value="1"/>
</dbReference>
<dbReference type="InterPro" id="IPR001437">
    <property type="entry name" value="Tscrpt_elong_fac_GreA/B_C"/>
</dbReference>
<feature type="domain" description="Transcription elongation factor GreA/GreB C-terminal" evidence="3">
    <location>
        <begin position="93"/>
        <end position="171"/>
    </location>
</feature>
<keyword evidence="4" id="KW-0251">Elongation factor</keyword>
<comment type="caution">
    <text evidence="4">The sequence shown here is derived from an EMBL/GenBank/DDBJ whole genome shotgun (WGS) entry which is preliminary data.</text>
</comment>
<dbReference type="GO" id="GO:0003746">
    <property type="term" value="F:translation elongation factor activity"/>
    <property type="evidence" value="ECO:0007669"/>
    <property type="project" value="UniProtKB-KW"/>
</dbReference>
<gene>
    <name evidence="4" type="ORF">FVR03_05090</name>
</gene>
<organism evidence="4 5">
    <name type="scientific">Pontibacter qinzhouensis</name>
    <dbReference type="NCBI Taxonomy" id="2603253"/>
    <lineage>
        <taxon>Bacteria</taxon>
        <taxon>Pseudomonadati</taxon>
        <taxon>Bacteroidota</taxon>
        <taxon>Cytophagia</taxon>
        <taxon>Cytophagales</taxon>
        <taxon>Hymenobacteraceae</taxon>
        <taxon>Pontibacter</taxon>
    </lineage>
</organism>
<proteinExistence type="predicted"/>
<keyword evidence="1" id="KW-0175">Coiled coil</keyword>
<keyword evidence="4" id="KW-0648">Protein biosynthesis</keyword>
<dbReference type="Pfam" id="PF01272">
    <property type="entry name" value="GreA_GreB"/>
    <property type="match status" value="1"/>
</dbReference>
<dbReference type="InterPro" id="IPR023459">
    <property type="entry name" value="Tscrpt_elong_fac_GreA/B_fam"/>
</dbReference>
<dbReference type="GO" id="GO:0003677">
    <property type="term" value="F:DNA binding"/>
    <property type="evidence" value="ECO:0007669"/>
    <property type="project" value="InterPro"/>
</dbReference>